<dbReference type="RefSeq" id="WP_072929132.1">
    <property type="nucleotide sequence ID" value="NZ_BMFL01000006.1"/>
</dbReference>
<sequence>MMKHLLFIVLTFISLSTYAQVGIGTENPRATLDVVATNRTGSLTNVEGILIPRVSRQRAQSMLNVEKSTLVFIDDVSSGTPDNAMATEGFYYFTGTRWQNVSETSIAAPPKFFYMPSVVLPTATTDTRIVDTTNTDYTYVGGEYIVNLYNLYKNQFTTPIISSITDPTNPSLPVGTVVTPNDTLESLVKPATSYHYFVTYADPNVFEEIKLDANGILKYKVKSNSIIRTGTFMNIVIKNK</sequence>
<gene>
    <name evidence="2" type="ORF">SAMN05443634_101279</name>
</gene>
<protein>
    <submittedName>
        <fullName evidence="2">Uncharacterized protein</fullName>
    </submittedName>
</protein>
<name>A0A1M6T6A2_9FLAO</name>
<evidence type="ECO:0000256" key="1">
    <source>
        <dbReference type="SAM" id="SignalP"/>
    </source>
</evidence>
<dbReference type="AlphaFoldDB" id="A0A1M6T6A2"/>
<reference evidence="3" key="1">
    <citation type="submission" date="2016-11" db="EMBL/GenBank/DDBJ databases">
        <authorList>
            <person name="Varghese N."/>
            <person name="Submissions S."/>
        </authorList>
    </citation>
    <scope>NUCLEOTIDE SEQUENCE [LARGE SCALE GENOMIC DNA]</scope>
    <source>
        <strain evidence="3">DSM 27989</strain>
    </source>
</reference>
<feature type="chain" id="PRO_5012951946" evidence="1">
    <location>
        <begin position="20"/>
        <end position="240"/>
    </location>
</feature>
<evidence type="ECO:0000313" key="2">
    <source>
        <dbReference type="EMBL" id="SHK52389.1"/>
    </source>
</evidence>
<keyword evidence="1" id="KW-0732">Signal</keyword>
<dbReference type="EMBL" id="FRBH01000001">
    <property type="protein sequence ID" value="SHK52389.1"/>
    <property type="molecule type" value="Genomic_DNA"/>
</dbReference>
<organism evidence="2 3">
    <name type="scientific">Chishuiella changwenlii</name>
    <dbReference type="NCBI Taxonomy" id="1434701"/>
    <lineage>
        <taxon>Bacteria</taxon>
        <taxon>Pseudomonadati</taxon>
        <taxon>Bacteroidota</taxon>
        <taxon>Flavobacteriia</taxon>
        <taxon>Flavobacteriales</taxon>
        <taxon>Weeksellaceae</taxon>
        <taxon>Chishuiella</taxon>
    </lineage>
</organism>
<proteinExistence type="predicted"/>
<dbReference type="STRING" id="1434701.SAMN05443634_101279"/>
<dbReference type="Proteomes" id="UP000184120">
    <property type="component" value="Unassembled WGS sequence"/>
</dbReference>
<feature type="signal peptide" evidence="1">
    <location>
        <begin position="1"/>
        <end position="19"/>
    </location>
</feature>
<accession>A0A1M6T6A2</accession>
<evidence type="ECO:0000313" key="3">
    <source>
        <dbReference type="Proteomes" id="UP000184120"/>
    </source>
</evidence>
<dbReference type="OrthoDB" id="1453775at2"/>